<organism evidence="2 3">
    <name type="scientific">Daedalea quercina L-15889</name>
    <dbReference type="NCBI Taxonomy" id="1314783"/>
    <lineage>
        <taxon>Eukaryota</taxon>
        <taxon>Fungi</taxon>
        <taxon>Dikarya</taxon>
        <taxon>Basidiomycota</taxon>
        <taxon>Agaricomycotina</taxon>
        <taxon>Agaricomycetes</taxon>
        <taxon>Polyporales</taxon>
        <taxon>Fomitopsis</taxon>
    </lineage>
</organism>
<keyword evidence="1" id="KW-1133">Transmembrane helix</keyword>
<evidence type="ECO:0000313" key="3">
    <source>
        <dbReference type="Proteomes" id="UP000076727"/>
    </source>
</evidence>
<sequence>MSATVSAMTITAAQAAAVLALCILCPVYFRRSKPNDLPPGPPSIPYSATSTNCTEWASCYGDVVYAQFLTGSVSIVRSAN</sequence>
<protein>
    <submittedName>
        <fullName evidence="2">Uncharacterized protein</fullName>
    </submittedName>
</protein>
<keyword evidence="1" id="KW-0812">Transmembrane</keyword>
<accession>A0A165QEV0</accession>
<reference evidence="2 3" key="1">
    <citation type="journal article" date="2016" name="Mol. Biol. Evol.">
        <title>Comparative Genomics of Early-Diverging Mushroom-Forming Fungi Provides Insights into the Origins of Lignocellulose Decay Capabilities.</title>
        <authorList>
            <person name="Nagy L.G."/>
            <person name="Riley R."/>
            <person name="Tritt A."/>
            <person name="Adam C."/>
            <person name="Daum C."/>
            <person name="Floudas D."/>
            <person name="Sun H."/>
            <person name="Yadav J.S."/>
            <person name="Pangilinan J."/>
            <person name="Larsson K.H."/>
            <person name="Matsuura K."/>
            <person name="Barry K."/>
            <person name="Labutti K."/>
            <person name="Kuo R."/>
            <person name="Ohm R.A."/>
            <person name="Bhattacharya S.S."/>
            <person name="Shirouzu T."/>
            <person name="Yoshinaga Y."/>
            <person name="Martin F.M."/>
            <person name="Grigoriev I.V."/>
            <person name="Hibbett D.S."/>
        </authorList>
    </citation>
    <scope>NUCLEOTIDE SEQUENCE [LARGE SCALE GENOMIC DNA]</scope>
    <source>
        <strain evidence="2 3">L-15889</strain>
    </source>
</reference>
<keyword evidence="3" id="KW-1185">Reference proteome</keyword>
<name>A0A165QEV0_9APHY</name>
<evidence type="ECO:0000313" key="2">
    <source>
        <dbReference type="EMBL" id="KZT69369.1"/>
    </source>
</evidence>
<evidence type="ECO:0000256" key="1">
    <source>
        <dbReference type="SAM" id="Phobius"/>
    </source>
</evidence>
<gene>
    <name evidence="2" type="ORF">DAEQUDRAFT_726648</name>
</gene>
<proteinExistence type="predicted"/>
<keyword evidence="1" id="KW-0472">Membrane</keyword>
<dbReference type="AlphaFoldDB" id="A0A165QEV0"/>
<dbReference type="Proteomes" id="UP000076727">
    <property type="component" value="Unassembled WGS sequence"/>
</dbReference>
<dbReference type="EMBL" id="KV429058">
    <property type="protein sequence ID" value="KZT69369.1"/>
    <property type="molecule type" value="Genomic_DNA"/>
</dbReference>
<feature type="transmembrane region" description="Helical" evidence="1">
    <location>
        <begin position="6"/>
        <end position="29"/>
    </location>
</feature>